<comment type="caution">
    <text evidence="3">The sequence shown here is derived from an EMBL/GenBank/DDBJ whole genome shotgun (WGS) entry which is preliminary data.</text>
</comment>
<dbReference type="EMBL" id="QJUP01000015">
    <property type="protein sequence ID" value="TBU95778.1"/>
    <property type="molecule type" value="Genomic_DNA"/>
</dbReference>
<dbReference type="OrthoDB" id="9795827at2"/>
<dbReference type="Proteomes" id="UP000292639">
    <property type="component" value="Unassembled WGS sequence"/>
</dbReference>
<name>A0A4Q9R7V5_9GAMM</name>
<keyword evidence="4" id="KW-1185">Reference proteome</keyword>
<evidence type="ECO:0000259" key="2">
    <source>
        <dbReference type="Pfam" id="PF04187"/>
    </source>
</evidence>
<evidence type="ECO:0000256" key="1">
    <source>
        <dbReference type="SAM" id="SignalP"/>
    </source>
</evidence>
<dbReference type="Gene3D" id="3.40.50.11550">
    <property type="match status" value="1"/>
</dbReference>
<protein>
    <submittedName>
        <fullName evidence="3">Iron(III) ABC transporter</fullName>
    </submittedName>
</protein>
<sequence length="297" mass="32797">MRCVPLFLLLLLSACQANLPALPEWQSPLGREHADLGRIRDLRSGEWLAPAQLLERLAAAPRVLVGEQHDNPDHHALQVWLLQALATRREQGALLLEMLTPDQQGAVDAVKARLASGQAVTDLQGELAWARGWDWALYGPLVRHALRQPYPLLAANLEHGEMMRIYQEQPPLAGSASTAAPVRQALLRQVREAHCGLLPESRMPAMLAIQQQRDRRMAEALLAAPLPALLFAGAYHVRRDLGVPLHLRDLGGEAGTQVLILAEVGKRVTANQADFVWYSAALPAQDHCEKLRQEPAR</sequence>
<dbReference type="PIRSF" id="PIRSF020419">
    <property type="entry name" value="Fe_uptake_reg_CjrA_prd"/>
    <property type="match status" value="1"/>
</dbReference>
<dbReference type="SUPFAM" id="SSF159501">
    <property type="entry name" value="EreA/ChaN-like"/>
    <property type="match status" value="1"/>
</dbReference>
<dbReference type="InterPro" id="IPR007314">
    <property type="entry name" value="Cofac_haem-bd_dom"/>
</dbReference>
<proteinExistence type="predicted"/>
<keyword evidence="1" id="KW-0732">Signal</keyword>
<dbReference type="RefSeq" id="WP_131184358.1">
    <property type="nucleotide sequence ID" value="NZ_QJUO01000012.1"/>
</dbReference>
<dbReference type="InterPro" id="IPR016773">
    <property type="entry name" value="Fe3_uptake_reg_CjrA_prd"/>
</dbReference>
<feature type="chain" id="PRO_5020434047" evidence="1">
    <location>
        <begin position="18"/>
        <end position="297"/>
    </location>
</feature>
<reference evidence="3 4" key="1">
    <citation type="submission" date="2018-06" db="EMBL/GenBank/DDBJ databases">
        <title>Three novel Pseudomonas species isolated from symptomatic oak.</title>
        <authorList>
            <person name="Bueno-Gonzalez V."/>
            <person name="Brady C."/>
        </authorList>
    </citation>
    <scope>NUCLEOTIDE SEQUENCE [LARGE SCALE GENOMIC DNA]</scope>
    <source>
        <strain evidence="3 4">P17C</strain>
    </source>
</reference>
<accession>A0A4Q9R7V5</accession>
<evidence type="ECO:0000313" key="4">
    <source>
        <dbReference type="Proteomes" id="UP000292639"/>
    </source>
</evidence>
<dbReference type="Pfam" id="PF04187">
    <property type="entry name" value="Cofac_haem_bdg"/>
    <property type="match status" value="1"/>
</dbReference>
<feature type="domain" description="Haem-binding uptake Tiki superfamily ChaN" evidence="2">
    <location>
        <begin position="53"/>
        <end position="247"/>
    </location>
</feature>
<dbReference type="CDD" id="cd14727">
    <property type="entry name" value="ChanN-like"/>
    <property type="match status" value="1"/>
</dbReference>
<gene>
    <name evidence="3" type="ORF">DNJ96_11925</name>
</gene>
<dbReference type="Gene3D" id="1.10.8.760">
    <property type="entry name" value="Haem-binding uptake, Tiki superfamily, ChaN, domain 2"/>
    <property type="match status" value="1"/>
</dbReference>
<dbReference type="AlphaFoldDB" id="A0A4Q9R7V5"/>
<organism evidence="3 4">
    <name type="scientific">Stutzerimonas kirkiae</name>
    <dbReference type="NCBI Taxonomy" id="2211392"/>
    <lineage>
        <taxon>Bacteria</taxon>
        <taxon>Pseudomonadati</taxon>
        <taxon>Pseudomonadota</taxon>
        <taxon>Gammaproteobacteria</taxon>
        <taxon>Pseudomonadales</taxon>
        <taxon>Pseudomonadaceae</taxon>
        <taxon>Stutzerimonas</taxon>
    </lineage>
</organism>
<feature type="signal peptide" evidence="1">
    <location>
        <begin position="1"/>
        <end position="17"/>
    </location>
</feature>
<evidence type="ECO:0000313" key="3">
    <source>
        <dbReference type="EMBL" id="TBU95778.1"/>
    </source>
</evidence>
<dbReference type="PROSITE" id="PS51257">
    <property type="entry name" value="PROKAR_LIPOPROTEIN"/>
    <property type="match status" value="1"/>
</dbReference>